<accession>A0ABD3Q4X7</accession>
<dbReference type="EMBL" id="JALLPJ020000316">
    <property type="protein sequence ID" value="KAL3795503.1"/>
    <property type="molecule type" value="Genomic_DNA"/>
</dbReference>
<gene>
    <name evidence="2" type="ORF">ACHAWO_012595</name>
</gene>
<evidence type="ECO:0000313" key="2">
    <source>
        <dbReference type="EMBL" id="KAL3795503.1"/>
    </source>
</evidence>
<name>A0ABD3Q4X7_9STRA</name>
<keyword evidence="1" id="KW-1133">Transmembrane helix</keyword>
<sequence length="439" mass="50685">MTRTLIIYSGPTSTDRSLDKNGMYFDNMDYFLEHGVDCSDTSHQEAQGQATAHDDASVDIQYVFVLTQEVADHYLASEGKITHKRSQCSTHLGESSVDEYIKVVVRHDRCYDMESMRVVLENEEMDVQSSFDHLLFVNCGLVGPKFGPGSPRNVPSNTNRNQMVPYRHWSQIYTSCLTPTLRLVGHSINTHFHTYFPHVQSFLYALTPATAELLVREGAIYDCGLTQAQLAEDTARRFELIERYEVGMSTTLLKKGYSIGTAFINRWGFGTPLILNQNSTQGTELDDTISDIWYEDGVRNLTRTMDRSLNWWSDTTTLNDKSLRRKEDTFDYHQWDILPWDHYLFFKVSRLVPQDIQDEMQYSNLDLVDVAVISNDPRKSPSEYWQSKTREFDGSGLASVLNVIMAMLLILLFYRKRKQIQIQLRFLMKQSMTRNGRDD</sequence>
<keyword evidence="3" id="KW-1185">Reference proteome</keyword>
<proteinExistence type="predicted"/>
<evidence type="ECO:0000313" key="3">
    <source>
        <dbReference type="Proteomes" id="UP001530400"/>
    </source>
</evidence>
<dbReference type="Proteomes" id="UP001530400">
    <property type="component" value="Unassembled WGS sequence"/>
</dbReference>
<keyword evidence="1" id="KW-0472">Membrane</keyword>
<protein>
    <submittedName>
        <fullName evidence="2">Uncharacterized protein</fullName>
    </submittedName>
</protein>
<organism evidence="2 3">
    <name type="scientific">Cyclotella atomus</name>
    <dbReference type="NCBI Taxonomy" id="382360"/>
    <lineage>
        <taxon>Eukaryota</taxon>
        <taxon>Sar</taxon>
        <taxon>Stramenopiles</taxon>
        <taxon>Ochrophyta</taxon>
        <taxon>Bacillariophyta</taxon>
        <taxon>Coscinodiscophyceae</taxon>
        <taxon>Thalassiosirophycidae</taxon>
        <taxon>Stephanodiscales</taxon>
        <taxon>Stephanodiscaceae</taxon>
        <taxon>Cyclotella</taxon>
    </lineage>
</organism>
<feature type="transmembrane region" description="Helical" evidence="1">
    <location>
        <begin position="396"/>
        <end position="414"/>
    </location>
</feature>
<comment type="caution">
    <text evidence="2">The sequence shown here is derived from an EMBL/GenBank/DDBJ whole genome shotgun (WGS) entry which is preliminary data.</text>
</comment>
<keyword evidence="1" id="KW-0812">Transmembrane</keyword>
<dbReference type="AlphaFoldDB" id="A0ABD3Q4X7"/>
<reference evidence="2 3" key="1">
    <citation type="submission" date="2024-10" db="EMBL/GenBank/DDBJ databases">
        <title>Updated reference genomes for cyclostephanoid diatoms.</title>
        <authorList>
            <person name="Roberts W.R."/>
            <person name="Alverson A.J."/>
        </authorList>
    </citation>
    <scope>NUCLEOTIDE SEQUENCE [LARGE SCALE GENOMIC DNA]</scope>
    <source>
        <strain evidence="2 3">AJA010-31</strain>
    </source>
</reference>
<evidence type="ECO:0000256" key="1">
    <source>
        <dbReference type="SAM" id="Phobius"/>
    </source>
</evidence>